<keyword evidence="1" id="KW-1003">Cell membrane</keyword>
<dbReference type="OrthoDB" id="9790893at2"/>
<keyword evidence="6" id="KW-0865">Zymogen</keyword>
<dbReference type="InterPro" id="IPR003817">
    <property type="entry name" value="PS_Dcarbxylase"/>
</dbReference>
<keyword evidence="12" id="KW-1185">Reference proteome</keyword>
<keyword evidence="10" id="KW-0670">Pyruvate</keyword>
<evidence type="ECO:0000256" key="4">
    <source>
        <dbReference type="ARBA" id="ARBA00023098"/>
    </source>
</evidence>
<evidence type="ECO:0000256" key="5">
    <source>
        <dbReference type="ARBA" id="ARBA00023136"/>
    </source>
</evidence>
<dbReference type="Pfam" id="PF02666">
    <property type="entry name" value="PS_Dcarbxylase"/>
    <property type="match status" value="1"/>
</dbReference>
<dbReference type="PANTHER" id="PTHR35809:SF1">
    <property type="entry name" value="ARCHAETIDYLSERINE DECARBOXYLASE PROENZYME-RELATED"/>
    <property type="match status" value="1"/>
</dbReference>
<evidence type="ECO:0000256" key="10">
    <source>
        <dbReference type="ARBA" id="ARBA00023317"/>
    </source>
</evidence>
<name>A0A4R1BG70_9ACTN</name>
<evidence type="ECO:0000256" key="6">
    <source>
        <dbReference type="ARBA" id="ARBA00023145"/>
    </source>
</evidence>
<evidence type="ECO:0000313" key="11">
    <source>
        <dbReference type="EMBL" id="TCJ16179.1"/>
    </source>
</evidence>
<evidence type="ECO:0000256" key="1">
    <source>
        <dbReference type="ARBA" id="ARBA00022475"/>
    </source>
</evidence>
<keyword evidence="3" id="KW-0210">Decarboxylase</keyword>
<keyword evidence="5" id="KW-0472">Membrane</keyword>
<sequence>MTRQSWNEAKRYVLTPLFAGALLLALGRRSGWLGVLAAAVAALFFRDPERPLVPEPGVVYAAADGAVTGVEKVRDPWLPGGEAVRISTFLSLHDVHVNRSPVSGRVVGVEEVKGGFFPALFERSGENHRNRIAIDGEFGRVVVVQISGMIARRIACWVGAGDRLRAGQRIGLIHFGSRTDVLLPDGSAEVLVRPGERVRAGATPLARYRRGDA</sequence>
<keyword evidence="7" id="KW-0594">Phospholipid biosynthesis</keyword>
<keyword evidence="2" id="KW-0444">Lipid biosynthesis</keyword>
<evidence type="ECO:0000256" key="8">
    <source>
        <dbReference type="ARBA" id="ARBA00023239"/>
    </source>
</evidence>
<dbReference type="GO" id="GO:0004609">
    <property type="term" value="F:phosphatidylserine decarboxylase activity"/>
    <property type="evidence" value="ECO:0007669"/>
    <property type="project" value="UniProtKB-EC"/>
</dbReference>
<keyword evidence="8 11" id="KW-0456">Lyase</keyword>
<dbReference type="PANTHER" id="PTHR35809">
    <property type="entry name" value="ARCHAETIDYLSERINE DECARBOXYLASE PROENZYME-RELATED"/>
    <property type="match status" value="1"/>
</dbReference>
<dbReference type="NCBIfam" id="NF003685">
    <property type="entry name" value="PRK05305.2-5"/>
    <property type="match status" value="1"/>
</dbReference>
<dbReference type="RefSeq" id="WP_132691823.1">
    <property type="nucleotide sequence ID" value="NZ_SKBU01000018.1"/>
</dbReference>
<organism evidence="11 12">
    <name type="scientific">Rubrobacter taiwanensis</name>
    <dbReference type="NCBI Taxonomy" id="185139"/>
    <lineage>
        <taxon>Bacteria</taxon>
        <taxon>Bacillati</taxon>
        <taxon>Actinomycetota</taxon>
        <taxon>Rubrobacteria</taxon>
        <taxon>Rubrobacterales</taxon>
        <taxon>Rubrobacteraceae</taxon>
        <taxon>Rubrobacter</taxon>
    </lineage>
</organism>
<protein>
    <submittedName>
        <fullName evidence="11">Phosphatidylserine decarboxylase</fullName>
        <ecNumber evidence="11">4.1.1.65</ecNumber>
    </submittedName>
</protein>
<keyword evidence="9" id="KW-1208">Phospholipid metabolism</keyword>
<evidence type="ECO:0000313" key="12">
    <source>
        <dbReference type="Proteomes" id="UP000295244"/>
    </source>
</evidence>
<proteinExistence type="predicted"/>
<accession>A0A4R1BG70</accession>
<evidence type="ECO:0000256" key="2">
    <source>
        <dbReference type="ARBA" id="ARBA00022516"/>
    </source>
</evidence>
<reference evidence="11 12" key="1">
    <citation type="submission" date="2019-03" db="EMBL/GenBank/DDBJ databases">
        <title>Whole genome sequence of a novel Rubrobacter taiwanensis strain, isolated from Yellowstone National Park.</title>
        <authorList>
            <person name="Freed S."/>
            <person name="Ramaley R.F."/>
            <person name="Kyndt J.A."/>
        </authorList>
    </citation>
    <scope>NUCLEOTIDE SEQUENCE [LARGE SCALE GENOMIC DNA]</scope>
    <source>
        <strain evidence="11 12">Yellowstone</strain>
    </source>
</reference>
<dbReference type="InterPro" id="IPR033175">
    <property type="entry name" value="PSD-A"/>
</dbReference>
<dbReference type="Proteomes" id="UP000295244">
    <property type="component" value="Unassembled WGS sequence"/>
</dbReference>
<evidence type="ECO:0000256" key="3">
    <source>
        <dbReference type="ARBA" id="ARBA00022793"/>
    </source>
</evidence>
<dbReference type="GO" id="GO:0008654">
    <property type="term" value="P:phospholipid biosynthetic process"/>
    <property type="evidence" value="ECO:0007669"/>
    <property type="project" value="UniProtKB-KW"/>
</dbReference>
<dbReference type="EMBL" id="SKBU01000018">
    <property type="protein sequence ID" value="TCJ16179.1"/>
    <property type="molecule type" value="Genomic_DNA"/>
</dbReference>
<gene>
    <name evidence="11" type="ORF">E0L93_10940</name>
</gene>
<dbReference type="AlphaFoldDB" id="A0A4R1BG70"/>
<comment type="caution">
    <text evidence="11">The sequence shown here is derived from an EMBL/GenBank/DDBJ whole genome shotgun (WGS) entry which is preliminary data.</text>
</comment>
<dbReference type="EC" id="4.1.1.65" evidence="11"/>
<keyword evidence="4" id="KW-0443">Lipid metabolism</keyword>
<evidence type="ECO:0000256" key="9">
    <source>
        <dbReference type="ARBA" id="ARBA00023264"/>
    </source>
</evidence>
<evidence type="ECO:0000256" key="7">
    <source>
        <dbReference type="ARBA" id="ARBA00023209"/>
    </source>
</evidence>